<dbReference type="CDD" id="cd02803">
    <property type="entry name" value="OYE_like_FMN_family"/>
    <property type="match status" value="1"/>
</dbReference>
<evidence type="ECO:0000256" key="3">
    <source>
        <dbReference type="ARBA" id="ARBA00022630"/>
    </source>
</evidence>
<sequence>MDLFEPGNIGNLEIKNRMVMAPMISNICNPDGSINENYIYYMERRALGGFGLLITEYAYINDENSKGSPNELGIISKSYLPKMKRLTDVIHGHGSRIFTQLVHAGGKANPDYNKRMIFAPSSLNEYPFLRPDEMTVNDIESVEEDFLRAARLAYRANFDGIEIHGAHGYLIQEFISKDLNKRNDRYGGSLENNVRIANEIIDMIRAELDFPVGIRLSLYEDEGYGPDYGIKAARLIKNADYVHFSAGRSAPPGSSAPFYYERNHIYKRIRERIDKKTMVVGSVIDINDARTVLEGSDFVVFGRASLADPFLPEKFRRNLPLRPCIRCNQACRDLSRGEARCTVNVETGLESRIKYKKYHGEISIGGAGIKGLEAALYASKLGLNVYIYDNYSFGGQINEIYDEYKKREFMNLLKYYESALKINNVKIEHEGSYDVLCKPDKVYPDIDGDVSIDSNVYKYHDLALKIALKNHVIMSYRSLNSLDRSRADFYTKMATRLGIEFKSDYDFEFVLIDRDQYDIRKAMESGRNAIERYIMERENEFL</sequence>
<organism evidence="10 11">
    <name type="scientific">Picrophilus torridus (strain ATCC 700027 / DSM 9790 / JCM 10055 / NBRC 100828 / KAW 2/3)</name>
    <dbReference type="NCBI Taxonomy" id="1122961"/>
    <lineage>
        <taxon>Archaea</taxon>
        <taxon>Methanobacteriati</taxon>
        <taxon>Thermoplasmatota</taxon>
        <taxon>Thermoplasmata</taxon>
        <taxon>Thermoplasmatales</taxon>
        <taxon>Picrophilaceae</taxon>
        <taxon>Picrophilus</taxon>
    </lineage>
</organism>
<evidence type="ECO:0000256" key="1">
    <source>
        <dbReference type="ARBA" id="ARBA00001917"/>
    </source>
</evidence>
<dbReference type="PANTHER" id="PTHR42917:SF2">
    <property type="entry name" value="2,4-DIENOYL-COA REDUCTASE [(2E)-ENOYL-COA-PRODUCING]"/>
    <property type="match status" value="1"/>
</dbReference>
<dbReference type="PANTHER" id="PTHR42917">
    <property type="entry name" value="2,4-DIENOYL-COA REDUCTASE"/>
    <property type="match status" value="1"/>
</dbReference>
<dbReference type="Proteomes" id="UP000192315">
    <property type="component" value="Unassembled WGS sequence"/>
</dbReference>
<evidence type="ECO:0000256" key="8">
    <source>
        <dbReference type="ARBA" id="ARBA00023014"/>
    </source>
</evidence>
<evidence type="ECO:0000256" key="4">
    <source>
        <dbReference type="ARBA" id="ARBA00022643"/>
    </source>
</evidence>
<dbReference type="GO" id="GO:0016491">
    <property type="term" value="F:oxidoreductase activity"/>
    <property type="evidence" value="ECO:0007669"/>
    <property type="project" value="UniProtKB-KW"/>
</dbReference>
<dbReference type="EMBL" id="FWYE01000001">
    <property type="protein sequence ID" value="SMD30740.1"/>
    <property type="molecule type" value="Genomic_DNA"/>
</dbReference>
<keyword evidence="3" id="KW-0285">Flavoprotein</keyword>
<evidence type="ECO:0000256" key="5">
    <source>
        <dbReference type="ARBA" id="ARBA00022723"/>
    </source>
</evidence>
<dbReference type="AlphaFoldDB" id="A0A8G2FWE6"/>
<dbReference type="SUPFAM" id="SSF51395">
    <property type="entry name" value="FMN-linked oxidoreductases"/>
    <property type="match status" value="1"/>
</dbReference>
<dbReference type="InterPro" id="IPR013785">
    <property type="entry name" value="Aldolase_TIM"/>
</dbReference>
<dbReference type="RefSeq" id="WP_084272605.1">
    <property type="nucleotide sequence ID" value="NZ_FWYE01000001.1"/>
</dbReference>
<keyword evidence="8" id="KW-0411">Iron-sulfur</keyword>
<dbReference type="GO" id="GO:0010181">
    <property type="term" value="F:FMN binding"/>
    <property type="evidence" value="ECO:0007669"/>
    <property type="project" value="InterPro"/>
</dbReference>
<keyword evidence="7" id="KW-0408">Iron</keyword>
<protein>
    <recommendedName>
        <fullName evidence="9">NADH:flavin oxidoreductase/NADH oxidase N-terminal domain-containing protein</fullName>
    </recommendedName>
</protein>
<evidence type="ECO:0000256" key="6">
    <source>
        <dbReference type="ARBA" id="ARBA00023002"/>
    </source>
</evidence>
<dbReference type="GO" id="GO:0046872">
    <property type="term" value="F:metal ion binding"/>
    <property type="evidence" value="ECO:0007669"/>
    <property type="project" value="UniProtKB-KW"/>
</dbReference>
<comment type="caution">
    <text evidence="10">The sequence shown here is derived from an EMBL/GenBank/DDBJ whole genome shotgun (WGS) entry which is preliminary data.</text>
</comment>
<keyword evidence="4" id="KW-0288">FMN</keyword>
<comment type="cofactor">
    <cofactor evidence="2">
        <name>[4Fe-4S] cluster</name>
        <dbReference type="ChEBI" id="CHEBI:49883"/>
    </cofactor>
</comment>
<dbReference type="Gene3D" id="3.20.20.70">
    <property type="entry name" value="Aldolase class I"/>
    <property type="match status" value="1"/>
</dbReference>
<dbReference type="SUPFAM" id="SSF51971">
    <property type="entry name" value="Nucleotide-binding domain"/>
    <property type="match status" value="1"/>
</dbReference>
<comment type="cofactor">
    <cofactor evidence="1">
        <name>FMN</name>
        <dbReference type="ChEBI" id="CHEBI:58210"/>
    </cofactor>
</comment>
<dbReference type="Pfam" id="PF00724">
    <property type="entry name" value="Oxidored_FMN"/>
    <property type="match status" value="1"/>
</dbReference>
<feature type="domain" description="NADH:flavin oxidoreductase/NADH oxidase N-terminal" evidence="9">
    <location>
        <begin position="2"/>
        <end position="321"/>
    </location>
</feature>
<keyword evidence="6" id="KW-0560">Oxidoreductase</keyword>
<name>A0A8G2FWE6_PICTO</name>
<gene>
    <name evidence="10" type="ORF">SAMN02745355_0634</name>
</gene>
<evidence type="ECO:0000313" key="10">
    <source>
        <dbReference type="EMBL" id="SMD30740.1"/>
    </source>
</evidence>
<dbReference type="Gene3D" id="3.40.50.720">
    <property type="entry name" value="NAD(P)-binding Rossmann-like Domain"/>
    <property type="match status" value="1"/>
</dbReference>
<reference evidence="10 11" key="1">
    <citation type="submission" date="2017-04" db="EMBL/GenBank/DDBJ databases">
        <authorList>
            <person name="Varghese N."/>
            <person name="Submissions S."/>
        </authorList>
    </citation>
    <scope>NUCLEOTIDE SEQUENCE [LARGE SCALE GENOMIC DNA]</scope>
    <source>
        <strain evidence="10 11">DSM 9789</strain>
    </source>
</reference>
<dbReference type="InterPro" id="IPR051793">
    <property type="entry name" value="NADH:flavin_oxidoreductase"/>
</dbReference>
<keyword evidence="5" id="KW-0479">Metal-binding</keyword>
<evidence type="ECO:0000313" key="11">
    <source>
        <dbReference type="Proteomes" id="UP000192315"/>
    </source>
</evidence>
<proteinExistence type="predicted"/>
<dbReference type="GO" id="GO:0051536">
    <property type="term" value="F:iron-sulfur cluster binding"/>
    <property type="evidence" value="ECO:0007669"/>
    <property type="project" value="UniProtKB-KW"/>
</dbReference>
<evidence type="ECO:0000256" key="2">
    <source>
        <dbReference type="ARBA" id="ARBA00001966"/>
    </source>
</evidence>
<evidence type="ECO:0000256" key="7">
    <source>
        <dbReference type="ARBA" id="ARBA00023004"/>
    </source>
</evidence>
<evidence type="ECO:0000259" key="9">
    <source>
        <dbReference type="Pfam" id="PF00724"/>
    </source>
</evidence>
<accession>A0A8G2FWE6</accession>
<keyword evidence="11" id="KW-1185">Reference proteome</keyword>
<dbReference type="InterPro" id="IPR001155">
    <property type="entry name" value="OxRdtase_FMN_N"/>
</dbReference>